<reference evidence="2 3" key="1">
    <citation type="submission" date="2020-08" db="EMBL/GenBank/DDBJ databases">
        <title>Genomic Encyclopedia of Type Strains, Phase IV (KMG-IV): sequencing the most valuable type-strain genomes for metagenomic binning, comparative biology and taxonomic classification.</title>
        <authorList>
            <person name="Goeker M."/>
        </authorList>
    </citation>
    <scope>NUCLEOTIDE SEQUENCE [LARGE SCALE GENOMIC DNA]</scope>
    <source>
        <strain evidence="2 3">DSM 21793</strain>
    </source>
</reference>
<keyword evidence="2" id="KW-0645">Protease</keyword>
<dbReference type="InterPro" id="IPR052158">
    <property type="entry name" value="INH-QAR"/>
</dbReference>
<dbReference type="InterPro" id="IPR002818">
    <property type="entry name" value="DJ-1/PfpI"/>
</dbReference>
<sequence length="192" mass="20000">MGKHIAFIVIDNFADWEHAQLSAAARTYFDGATSFHTPGGRPVTSMGGMTIDPGSAIEDLTPDAYDALVVIGSDGWTGDDAPDIAPVLRAADEAGKVVGAICAGTVAAARAGLLDSRRHTSNALDFMRCYTPGYRAWDLYVDTPAAVRDGTLVTAAGSAPVTFTIEVLGALHPERADSLAQFRAMCAAELAG</sequence>
<dbReference type="SUPFAM" id="SSF52317">
    <property type="entry name" value="Class I glutamine amidotransferase-like"/>
    <property type="match status" value="1"/>
</dbReference>
<keyword evidence="3" id="KW-1185">Reference proteome</keyword>
<dbReference type="Proteomes" id="UP000530564">
    <property type="component" value="Unassembled WGS sequence"/>
</dbReference>
<name>A0A839ZYK1_9CAUL</name>
<accession>A0A839ZYK1</accession>
<dbReference type="AlphaFoldDB" id="A0A839ZYK1"/>
<dbReference type="GO" id="GO:0008233">
    <property type="term" value="F:peptidase activity"/>
    <property type="evidence" value="ECO:0007669"/>
    <property type="project" value="UniProtKB-KW"/>
</dbReference>
<proteinExistence type="predicted"/>
<evidence type="ECO:0000313" key="2">
    <source>
        <dbReference type="EMBL" id="MBB3891645.1"/>
    </source>
</evidence>
<evidence type="ECO:0000259" key="1">
    <source>
        <dbReference type="Pfam" id="PF01965"/>
    </source>
</evidence>
<comment type="caution">
    <text evidence="2">The sequence shown here is derived from an EMBL/GenBank/DDBJ whole genome shotgun (WGS) entry which is preliminary data.</text>
</comment>
<dbReference type="GO" id="GO:0006508">
    <property type="term" value="P:proteolysis"/>
    <property type="evidence" value="ECO:0007669"/>
    <property type="project" value="UniProtKB-KW"/>
</dbReference>
<dbReference type="EMBL" id="JACIDK010000003">
    <property type="protein sequence ID" value="MBB3891645.1"/>
    <property type="molecule type" value="Genomic_DNA"/>
</dbReference>
<dbReference type="PANTHER" id="PTHR43130:SF3">
    <property type="entry name" value="HTH-TYPE TRANSCRIPTIONAL REGULATOR RV1931C"/>
    <property type="match status" value="1"/>
</dbReference>
<organism evidence="2 3">
    <name type="scientific">Phenylobacterium haematophilum</name>
    <dbReference type="NCBI Taxonomy" id="98513"/>
    <lineage>
        <taxon>Bacteria</taxon>
        <taxon>Pseudomonadati</taxon>
        <taxon>Pseudomonadota</taxon>
        <taxon>Alphaproteobacteria</taxon>
        <taxon>Caulobacterales</taxon>
        <taxon>Caulobacteraceae</taxon>
        <taxon>Phenylobacterium</taxon>
    </lineage>
</organism>
<feature type="domain" description="DJ-1/PfpI" evidence="1">
    <location>
        <begin position="3"/>
        <end position="168"/>
    </location>
</feature>
<gene>
    <name evidence="2" type="ORF">GGQ61_002373</name>
</gene>
<dbReference type="PANTHER" id="PTHR43130">
    <property type="entry name" value="ARAC-FAMILY TRANSCRIPTIONAL REGULATOR"/>
    <property type="match status" value="1"/>
</dbReference>
<protein>
    <submittedName>
        <fullName evidence="2">Putative intracellular protease/amidase</fullName>
    </submittedName>
</protein>
<dbReference type="InterPro" id="IPR029062">
    <property type="entry name" value="Class_I_gatase-like"/>
</dbReference>
<dbReference type="Gene3D" id="3.40.50.880">
    <property type="match status" value="1"/>
</dbReference>
<dbReference type="Pfam" id="PF01965">
    <property type="entry name" value="DJ-1_PfpI"/>
    <property type="match status" value="1"/>
</dbReference>
<dbReference type="RefSeq" id="WP_183772838.1">
    <property type="nucleotide sequence ID" value="NZ_JACIDK010000003.1"/>
</dbReference>
<evidence type="ECO:0000313" key="3">
    <source>
        <dbReference type="Proteomes" id="UP000530564"/>
    </source>
</evidence>
<keyword evidence="2" id="KW-0378">Hydrolase</keyword>